<evidence type="ECO:0000313" key="3">
    <source>
        <dbReference type="Proteomes" id="UP000019402"/>
    </source>
</evidence>
<organism evidence="2 3">
    <name type="scientific">Saccharicrinis fermentans DSM 9555 = JCM 21142</name>
    <dbReference type="NCBI Taxonomy" id="869213"/>
    <lineage>
        <taxon>Bacteria</taxon>
        <taxon>Pseudomonadati</taxon>
        <taxon>Bacteroidota</taxon>
        <taxon>Bacteroidia</taxon>
        <taxon>Marinilabiliales</taxon>
        <taxon>Marinilabiliaceae</taxon>
        <taxon>Saccharicrinis</taxon>
    </lineage>
</organism>
<dbReference type="InterPro" id="IPR001173">
    <property type="entry name" value="Glyco_trans_2-like"/>
</dbReference>
<evidence type="ECO:0000259" key="1">
    <source>
        <dbReference type="Pfam" id="PF00535"/>
    </source>
</evidence>
<evidence type="ECO:0000313" key="2">
    <source>
        <dbReference type="EMBL" id="GAF01756.1"/>
    </source>
</evidence>
<dbReference type="Gene3D" id="3.90.550.10">
    <property type="entry name" value="Spore Coat Polysaccharide Biosynthesis Protein SpsA, Chain A"/>
    <property type="match status" value="1"/>
</dbReference>
<proteinExistence type="predicted"/>
<gene>
    <name evidence="2" type="ORF">JCM21142_372</name>
</gene>
<reference evidence="2 3" key="1">
    <citation type="journal article" date="2014" name="Genome Announc.">
        <title>Draft Genome Sequence of Cytophaga fermentans JCM 21142T, a Facultative Anaerobe Isolated from Marine Mud.</title>
        <authorList>
            <person name="Starns D."/>
            <person name="Oshima K."/>
            <person name="Suda W."/>
            <person name="Iino T."/>
            <person name="Yuki M."/>
            <person name="Inoue J."/>
            <person name="Kitamura K."/>
            <person name="Iida T."/>
            <person name="Darby A."/>
            <person name="Hattori M."/>
            <person name="Ohkuma M."/>
        </authorList>
    </citation>
    <scope>NUCLEOTIDE SEQUENCE [LARGE SCALE GENOMIC DNA]</scope>
    <source>
        <strain evidence="2 3">JCM 21142</strain>
    </source>
</reference>
<dbReference type="eggNOG" id="COG1216">
    <property type="taxonomic scope" value="Bacteria"/>
</dbReference>
<feature type="domain" description="Glycosyltransferase 2-like" evidence="1">
    <location>
        <begin position="7"/>
        <end position="123"/>
    </location>
</feature>
<dbReference type="Proteomes" id="UP000019402">
    <property type="component" value="Unassembled WGS sequence"/>
</dbReference>
<dbReference type="OrthoDB" id="9785375at2"/>
<name>W7YBF8_9BACT</name>
<keyword evidence="3" id="KW-1185">Reference proteome</keyword>
<dbReference type="SUPFAM" id="SSF53448">
    <property type="entry name" value="Nucleotide-diphospho-sugar transferases"/>
    <property type="match status" value="1"/>
</dbReference>
<dbReference type="AlphaFoldDB" id="W7YBF8"/>
<dbReference type="EMBL" id="BAMD01000003">
    <property type="protein sequence ID" value="GAF01756.1"/>
    <property type="molecule type" value="Genomic_DNA"/>
</dbReference>
<dbReference type="Pfam" id="PF00535">
    <property type="entry name" value="Glycos_transf_2"/>
    <property type="match status" value="1"/>
</dbReference>
<protein>
    <recommendedName>
        <fullName evidence="1">Glycosyltransferase 2-like domain-containing protein</fullName>
    </recommendedName>
</protein>
<dbReference type="STRING" id="869213.GCA_000517085_03629"/>
<sequence length="308" mass="36275">MINIAPIILFAYNRPAHTKRTVEALQKNDLAIQSDLYIYSDQAIDSKDVTAVEAVRKYVKTIRGFNRITYVYHAYNKGLAKSIIDGVSEVLQNYEKVIVLEDDLETSPTFLRYMNQALEFYSPEQVWSIGGYSPRIQIPQDYKYDTYLAYRNCSWGWATWKQNWEKTDWEVSDFNDFFKDQNQRTNFERGGNDLSMMLLKQQKRIIQSWSIRFNYAAYKNNLPSVYPTQSYIKNLGVDGSGTNMKKSSKYDSVLNVSKHVDFLFVPDHKFESSITDRFKKFYNTSLYRSVINWFKTQQAVRIIQRNLH</sequence>
<comment type="caution">
    <text evidence="2">The sequence shown here is derived from an EMBL/GenBank/DDBJ whole genome shotgun (WGS) entry which is preliminary data.</text>
</comment>
<accession>W7YBF8</accession>
<dbReference type="RefSeq" id="WP_052343289.1">
    <property type="nucleotide sequence ID" value="NZ_BAMD01000003.1"/>
</dbReference>
<dbReference type="InterPro" id="IPR029044">
    <property type="entry name" value="Nucleotide-diphossugar_trans"/>
</dbReference>